<dbReference type="AlphaFoldDB" id="A0A7Y9IVK9"/>
<organism evidence="1 2">
    <name type="scientific">Pigmentiphaga litoralis</name>
    <dbReference type="NCBI Taxonomy" id="516702"/>
    <lineage>
        <taxon>Bacteria</taxon>
        <taxon>Pseudomonadati</taxon>
        <taxon>Pseudomonadota</taxon>
        <taxon>Betaproteobacteria</taxon>
        <taxon>Burkholderiales</taxon>
        <taxon>Alcaligenaceae</taxon>
        <taxon>Pigmentiphaga</taxon>
    </lineage>
</organism>
<accession>A0A7Y9IVK9</accession>
<dbReference type="Proteomes" id="UP000542125">
    <property type="component" value="Unassembled WGS sequence"/>
</dbReference>
<gene>
    <name evidence="1" type="ORF">FHW18_003127</name>
</gene>
<evidence type="ECO:0008006" key="3">
    <source>
        <dbReference type="Google" id="ProtNLM"/>
    </source>
</evidence>
<reference evidence="1 2" key="1">
    <citation type="submission" date="2020-07" db="EMBL/GenBank/DDBJ databases">
        <title>Genomic Encyclopedia of Type Strains, Phase IV (KMG-V): Genome sequencing to study the core and pangenomes of soil and plant-associated prokaryotes.</title>
        <authorList>
            <person name="Whitman W."/>
        </authorList>
    </citation>
    <scope>NUCLEOTIDE SEQUENCE [LARGE SCALE GENOMIC DNA]</scope>
    <source>
        <strain evidence="1 2">SAS40</strain>
    </source>
</reference>
<sequence length="106" mass="11738">MSVSSHLYVYYKLADADQAAARLLAFQVLDAGKPWCDRTALQRRPELRDGVSTWMETYENVWDIGALEHAINAAAISSGLSARLASPRHAEIFEDIPVSLDFGSIE</sequence>
<dbReference type="Pfam" id="PF16290">
    <property type="entry name" value="DUF4936"/>
    <property type="match status" value="1"/>
</dbReference>
<protein>
    <recommendedName>
        <fullName evidence="3">DUF4936 domain-containing protein</fullName>
    </recommendedName>
</protein>
<evidence type="ECO:0000313" key="1">
    <source>
        <dbReference type="EMBL" id="NYE83856.1"/>
    </source>
</evidence>
<dbReference type="RefSeq" id="WP_179587619.1">
    <property type="nucleotide sequence ID" value="NZ_JACBYR010000001.1"/>
</dbReference>
<proteinExistence type="predicted"/>
<dbReference type="EMBL" id="JACBYR010000001">
    <property type="protein sequence ID" value="NYE83856.1"/>
    <property type="molecule type" value="Genomic_DNA"/>
</dbReference>
<dbReference type="InterPro" id="IPR032556">
    <property type="entry name" value="DUF4936"/>
</dbReference>
<keyword evidence="2" id="KW-1185">Reference proteome</keyword>
<evidence type="ECO:0000313" key="2">
    <source>
        <dbReference type="Proteomes" id="UP000542125"/>
    </source>
</evidence>
<name>A0A7Y9IVK9_9BURK</name>
<comment type="caution">
    <text evidence="1">The sequence shown here is derived from an EMBL/GenBank/DDBJ whole genome shotgun (WGS) entry which is preliminary data.</text>
</comment>